<dbReference type="EMBL" id="LVYU01000098">
    <property type="protein sequence ID" value="KZA99968.1"/>
    <property type="molecule type" value="Genomic_DNA"/>
</dbReference>
<reference evidence="1" key="1">
    <citation type="submission" date="2016-03" db="EMBL/GenBank/DDBJ databases">
        <title>Microsymbionts genomes from the relict species Vavilovia formosa.</title>
        <authorList>
            <person name="Chirak E."/>
            <person name="Kimeklis A."/>
            <person name="Kopat V."/>
            <person name="Andronov E."/>
        </authorList>
    </citation>
    <scope>NUCLEOTIDE SEQUENCE [LARGE SCALE GENOMIC DNA]</scope>
    <source>
        <strain evidence="1">Vaf12</strain>
    </source>
</reference>
<sequence length="177" mass="19491">MRALGKPELRKLIDRSRNGGSELATSLETIRGEIISLKVELDQVERSPASRDEAVYRLQEWLASVAAAPQIDLLISRFVSPAYREPPADIPAEIIAAAGLASLESFLTAAIDRRYAGVSGLSFDDRRLARSDMETRLLELELTEEAIIRSAESLGMDVLRRSDADPRAVLCNGEVLR</sequence>
<dbReference type="RefSeq" id="WP_062942395.1">
    <property type="nucleotide sequence ID" value="NZ_CP171844.1"/>
</dbReference>
<proteinExistence type="predicted"/>
<gene>
    <name evidence="1" type="ORF">A4A59_19525</name>
</gene>
<accession>A0A154IHA9</accession>
<organism evidence="1">
    <name type="scientific">Rhizobium leguminosarum</name>
    <dbReference type="NCBI Taxonomy" id="384"/>
    <lineage>
        <taxon>Bacteria</taxon>
        <taxon>Pseudomonadati</taxon>
        <taxon>Pseudomonadota</taxon>
        <taxon>Alphaproteobacteria</taxon>
        <taxon>Hyphomicrobiales</taxon>
        <taxon>Rhizobiaceae</taxon>
        <taxon>Rhizobium/Agrobacterium group</taxon>
        <taxon>Rhizobium</taxon>
    </lineage>
</organism>
<dbReference type="AlphaFoldDB" id="A0A154IHA9"/>
<evidence type="ECO:0000313" key="1">
    <source>
        <dbReference type="EMBL" id="KZA99968.1"/>
    </source>
</evidence>
<name>A0A154IHA9_RHILE</name>
<comment type="caution">
    <text evidence="1">The sequence shown here is derived from an EMBL/GenBank/DDBJ whole genome shotgun (WGS) entry which is preliminary data.</text>
</comment>
<protein>
    <submittedName>
        <fullName evidence="1">Uncharacterized protein</fullName>
    </submittedName>
</protein>